<keyword evidence="2" id="KW-0238">DNA-binding</keyword>
<dbReference type="PANTHER" id="PTHR43280">
    <property type="entry name" value="ARAC-FAMILY TRANSCRIPTIONAL REGULATOR"/>
    <property type="match status" value="1"/>
</dbReference>
<dbReference type="HOGENOM" id="CLU_041408_1_0_5"/>
<dbReference type="PANTHER" id="PTHR43280:SF29">
    <property type="entry name" value="ARAC-FAMILY TRANSCRIPTIONAL REGULATOR"/>
    <property type="match status" value="1"/>
</dbReference>
<dbReference type="Pfam" id="PF12833">
    <property type="entry name" value="HTH_18"/>
    <property type="match status" value="1"/>
</dbReference>
<feature type="domain" description="HTH araC/xylS-type" evidence="5">
    <location>
        <begin position="274"/>
        <end position="375"/>
    </location>
</feature>
<dbReference type="InterPro" id="IPR009057">
    <property type="entry name" value="Homeodomain-like_sf"/>
</dbReference>
<organism evidence="6 7">
    <name type="scientific">Asticcacaulis biprosthecium C19</name>
    <dbReference type="NCBI Taxonomy" id="715226"/>
    <lineage>
        <taxon>Bacteria</taxon>
        <taxon>Pseudomonadati</taxon>
        <taxon>Pseudomonadota</taxon>
        <taxon>Alphaproteobacteria</taxon>
        <taxon>Caulobacterales</taxon>
        <taxon>Caulobacteraceae</taxon>
        <taxon>Asticcacaulis</taxon>
    </lineage>
</organism>
<feature type="transmembrane region" description="Helical" evidence="4">
    <location>
        <begin position="52"/>
        <end position="76"/>
    </location>
</feature>
<evidence type="ECO:0000256" key="1">
    <source>
        <dbReference type="ARBA" id="ARBA00023015"/>
    </source>
</evidence>
<evidence type="ECO:0000256" key="3">
    <source>
        <dbReference type="ARBA" id="ARBA00023163"/>
    </source>
</evidence>
<feature type="transmembrane region" description="Helical" evidence="4">
    <location>
        <begin position="92"/>
        <end position="112"/>
    </location>
</feature>
<protein>
    <submittedName>
        <fullName evidence="6">Bacterial regulatory helix-turn-helix protein, AraC family protein</fullName>
    </submittedName>
</protein>
<sequence length="394" mass="43856">MAMTLAATLFAAGLLCVQKTGRSDQAGFLAAFLALCALTRADTLVFLAGGYAAVPQLAGILFPFKTLLAPAFYLYVRSMTAASPQPLRLGDAWALSGPAAIILIMSRFFFLSNEQKAGLLSLQYPDPELRDWAFTACILTFGVILLVSLVYLTAAFVRVRNHVARLRDLFSNIEDRALDWIRWALFILGGGCMWYIFGEIWGVQGSRPPWYPVVTACYDLVWIGLIAFFGVLQRPVLDAPKLESPIEGPENLAEQKAKYTRSMLSDARLCAIELRLSQAMEDSKLYADPRLSLRRLSDHLRISEDHLSQTFSRKLRLNFFEYVNRYRVADARQRLILTGESIVNIALDVGFNSRSTFNAAFKTHTGTSPSAFRRVSRRTDLPGTAGSDDTRTGL</sequence>
<dbReference type="PROSITE" id="PS01124">
    <property type="entry name" value="HTH_ARAC_FAMILY_2"/>
    <property type="match status" value="1"/>
</dbReference>
<dbReference type="InterPro" id="IPR018062">
    <property type="entry name" value="HTH_AraC-typ_CS"/>
</dbReference>
<keyword evidence="3" id="KW-0804">Transcription</keyword>
<keyword evidence="4" id="KW-1133">Transmembrane helix</keyword>
<dbReference type="eggNOG" id="COG2169">
    <property type="taxonomic scope" value="Bacteria"/>
</dbReference>
<reference evidence="7" key="1">
    <citation type="submission" date="2011-03" db="EMBL/GenBank/DDBJ databases">
        <title>Draft genome sequence of Brevundimonas diminuta.</title>
        <authorList>
            <person name="Brown P.J.B."/>
            <person name="Buechlein A."/>
            <person name="Hemmerich C."/>
            <person name="Brun Y.V."/>
        </authorList>
    </citation>
    <scope>NUCLEOTIDE SEQUENCE [LARGE SCALE GENOMIC DNA]</scope>
    <source>
        <strain evidence="7">C19</strain>
    </source>
</reference>
<gene>
    <name evidence="6" type="ORF">ABI_01820</name>
</gene>
<keyword evidence="1" id="KW-0805">Transcription regulation</keyword>
<dbReference type="SMART" id="SM00342">
    <property type="entry name" value="HTH_ARAC"/>
    <property type="match status" value="1"/>
</dbReference>
<evidence type="ECO:0000313" key="6">
    <source>
        <dbReference type="EMBL" id="EGF91752.1"/>
    </source>
</evidence>
<dbReference type="GO" id="GO:0043565">
    <property type="term" value="F:sequence-specific DNA binding"/>
    <property type="evidence" value="ECO:0007669"/>
    <property type="project" value="InterPro"/>
</dbReference>
<dbReference type="SUPFAM" id="SSF46689">
    <property type="entry name" value="Homeodomain-like"/>
    <property type="match status" value="1"/>
</dbReference>
<dbReference type="PRINTS" id="PR00032">
    <property type="entry name" value="HTHARAC"/>
</dbReference>
<dbReference type="Proteomes" id="UP000006512">
    <property type="component" value="Unassembled WGS sequence"/>
</dbReference>
<evidence type="ECO:0000256" key="2">
    <source>
        <dbReference type="ARBA" id="ARBA00023125"/>
    </source>
</evidence>
<keyword evidence="7" id="KW-1185">Reference proteome</keyword>
<feature type="transmembrane region" description="Helical" evidence="4">
    <location>
        <begin position="180"/>
        <end position="197"/>
    </location>
</feature>
<feature type="transmembrane region" description="Helical" evidence="4">
    <location>
        <begin position="132"/>
        <end position="159"/>
    </location>
</feature>
<dbReference type="STRING" id="715226.ABI_01820"/>
<evidence type="ECO:0000259" key="5">
    <source>
        <dbReference type="PROSITE" id="PS01124"/>
    </source>
</evidence>
<proteinExistence type="predicted"/>
<name>F4QIB4_9CAUL</name>
<evidence type="ECO:0000313" key="7">
    <source>
        <dbReference type="Proteomes" id="UP000006512"/>
    </source>
</evidence>
<dbReference type="Gene3D" id="1.10.10.60">
    <property type="entry name" value="Homeodomain-like"/>
    <property type="match status" value="2"/>
</dbReference>
<dbReference type="PROSITE" id="PS00041">
    <property type="entry name" value="HTH_ARAC_FAMILY_1"/>
    <property type="match status" value="1"/>
</dbReference>
<feature type="transmembrane region" description="Helical" evidence="4">
    <location>
        <begin position="209"/>
        <end position="232"/>
    </location>
</feature>
<keyword evidence="4" id="KW-0812">Transmembrane</keyword>
<evidence type="ECO:0000256" key="4">
    <source>
        <dbReference type="SAM" id="Phobius"/>
    </source>
</evidence>
<dbReference type="GO" id="GO:0003700">
    <property type="term" value="F:DNA-binding transcription factor activity"/>
    <property type="evidence" value="ECO:0007669"/>
    <property type="project" value="InterPro"/>
</dbReference>
<keyword evidence="4" id="KW-0472">Membrane</keyword>
<dbReference type="EMBL" id="GL883077">
    <property type="protein sequence ID" value="EGF91752.1"/>
    <property type="molecule type" value="Genomic_DNA"/>
</dbReference>
<dbReference type="AlphaFoldDB" id="F4QIB4"/>
<accession>F4QIB4</accession>
<dbReference type="InterPro" id="IPR018060">
    <property type="entry name" value="HTH_AraC"/>
</dbReference>
<dbReference type="InterPro" id="IPR020449">
    <property type="entry name" value="Tscrpt_reg_AraC-type_HTH"/>
</dbReference>